<keyword evidence="1" id="KW-0328">Glycosyltransferase</keyword>
<dbReference type="Pfam" id="PF13692">
    <property type="entry name" value="Glyco_trans_1_4"/>
    <property type="match status" value="1"/>
</dbReference>
<dbReference type="EMBL" id="JAUKWQ010000003">
    <property type="protein sequence ID" value="MDO1582922.1"/>
    <property type="molecule type" value="Genomic_DNA"/>
</dbReference>
<keyword evidence="2" id="KW-1185">Reference proteome</keyword>
<proteinExistence type="predicted"/>
<dbReference type="InterPro" id="IPR050194">
    <property type="entry name" value="Glycosyltransferase_grp1"/>
</dbReference>
<sequence>MKIAFYAPLKSPRHPVPSGDRLMARLFFRALEMGGHQVTLASEFRAFAGSADISLNERQQQAAPEINRLRRDWASQGKPDLWFCYHPYYKAPDLLGPALCREFGVPYVTAESSYSYRRNQGEWAASQALVADGAELAVVNLCLTERDRRGLAEAVPSAQLERLDPFIATEEFYLIKPEPKAGELVTVAMMRPGDKLSSYAALAKALETLSDTDWRLTVVGDGPARAEVEALFAGFPPQRVRWRGQLSAQEVAKALSESWLYVWPGHGEAYGLAYLEAQAAGVPVVAEAVAGVPEVVMDGISGSLTPAGDTEAYAAAITRLLEDEASRHALAASARCFVLQDRSLQAASKRLNDILKARIGGGHE</sequence>
<reference evidence="1" key="2">
    <citation type="submission" date="2023-07" db="EMBL/GenBank/DDBJ databases">
        <authorList>
            <person name="Sun H."/>
        </authorList>
    </citation>
    <scope>NUCLEOTIDE SEQUENCE</scope>
    <source>
        <strain evidence="1">05753</strain>
    </source>
</reference>
<dbReference type="Gene3D" id="3.40.50.2000">
    <property type="entry name" value="Glycogen Phosphorylase B"/>
    <property type="match status" value="2"/>
</dbReference>
<name>A0ABT8SZ56_9HYPH</name>
<dbReference type="CDD" id="cd03801">
    <property type="entry name" value="GT4_PimA-like"/>
    <property type="match status" value="1"/>
</dbReference>
<keyword evidence="1" id="KW-0540">Nuclease</keyword>
<dbReference type="GO" id="GO:0016757">
    <property type="term" value="F:glycosyltransferase activity"/>
    <property type="evidence" value="ECO:0007669"/>
    <property type="project" value="UniProtKB-KW"/>
</dbReference>
<dbReference type="Proteomes" id="UP001169006">
    <property type="component" value="Unassembled WGS sequence"/>
</dbReference>
<reference evidence="1" key="1">
    <citation type="journal article" date="2015" name="Int. J. Syst. Evol. Microbiol.">
        <title>Rhizobium oryzicola sp. nov., potential plant-growth-promoting endophytic bacteria isolated from rice roots.</title>
        <authorList>
            <person name="Zhang X.X."/>
            <person name="Gao J.S."/>
            <person name="Cao Y.H."/>
            <person name="Sheirdil R.A."/>
            <person name="Wang X.C."/>
            <person name="Zhang L."/>
        </authorList>
    </citation>
    <scope>NUCLEOTIDE SEQUENCE</scope>
    <source>
        <strain evidence="1">05753</strain>
    </source>
</reference>
<comment type="caution">
    <text evidence="1">The sequence shown here is derived from an EMBL/GenBank/DDBJ whole genome shotgun (WGS) entry which is preliminary data.</text>
</comment>
<keyword evidence="1" id="KW-0808">Transferase</keyword>
<dbReference type="GO" id="GO:0004519">
    <property type="term" value="F:endonuclease activity"/>
    <property type="evidence" value="ECO:0007669"/>
    <property type="project" value="UniProtKB-KW"/>
</dbReference>
<evidence type="ECO:0000313" key="2">
    <source>
        <dbReference type="Proteomes" id="UP001169006"/>
    </source>
</evidence>
<keyword evidence="1" id="KW-0378">Hydrolase</keyword>
<dbReference type="PANTHER" id="PTHR45947:SF3">
    <property type="entry name" value="SULFOQUINOVOSYL TRANSFERASE SQD2"/>
    <property type="match status" value="1"/>
</dbReference>
<dbReference type="PANTHER" id="PTHR45947">
    <property type="entry name" value="SULFOQUINOVOSYL TRANSFERASE SQD2"/>
    <property type="match status" value="1"/>
</dbReference>
<dbReference type="SUPFAM" id="SSF53756">
    <property type="entry name" value="UDP-Glycosyltransferase/glycogen phosphorylase"/>
    <property type="match status" value="1"/>
</dbReference>
<keyword evidence="1" id="KW-0255">Endonuclease</keyword>
<gene>
    <name evidence="1" type="ORF">Q2T52_12595</name>
</gene>
<dbReference type="EC" id="2.4.-.-" evidence="1"/>
<organism evidence="1 2">
    <name type="scientific">Rhizobium oryzicola</name>
    <dbReference type="NCBI Taxonomy" id="1232668"/>
    <lineage>
        <taxon>Bacteria</taxon>
        <taxon>Pseudomonadati</taxon>
        <taxon>Pseudomonadota</taxon>
        <taxon>Alphaproteobacteria</taxon>
        <taxon>Hyphomicrobiales</taxon>
        <taxon>Rhizobiaceae</taxon>
        <taxon>Rhizobium/Agrobacterium group</taxon>
        <taxon>Rhizobium</taxon>
    </lineage>
</organism>
<evidence type="ECO:0000313" key="1">
    <source>
        <dbReference type="EMBL" id="MDO1582922.1"/>
    </source>
</evidence>
<protein>
    <submittedName>
        <fullName evidence="1">Glycosyltransferase family 4 protein</fullName>
        <ecNumber evidence="1">2.4.-.-</ecNumber>
    </submittedName>
</protein>
<accession>A0ABT8SZ56</accession>